<evidence type="ECO:0000256" key="6">
    <source>
        <dbReference type="ARBA" id="ARBA00022989"/>
    </source>
</evidence>
<evidence type="ECO:0000256" key="7">
    <source>
        <dbReference type="ARBA" id="ARBA00023136"/>
    </source>
</evidence>
<dbReference type="Proteomes" id="UP000248840">
    <property type="component" value="Unassembled WGS sequence"/>
</dbReference>
<keyword evidence="5" id="KW-0378">Hydrolase</keyword>
<keyword evidence="10" id="KW-1185">Reference proteome</keyword>
<dbReference type="RefSeq" id="WP_112113393.1">
    <property type="nucleotide sequence ID" value="NZ_QLSZ01000007.1"/>
</dbReference>
<dbReference type="OrthoDB" id="678161at2"/>
<sequence length="185" mass="21484">MRSYYIQFKPFLIFLFKFLVCYVLLTFVYEKYLASFDQNHFEVDGFTKLVANQSKNVIRAFDSVASVSSSRVEASMNLKYKGKWVARIIEGCNAMSVMILFVSFVVAFSGTWKSTFLYILFGSLIIHVFNILRIALLSISMYNYPQYESVLHGVLFPLIIYGTVFLLWVIWVNTFSSYAKKHSKK</sequence>
<dbReference type="InterPro" id="IPR026323">
    <property type="entry name" value="Exosortase-related_prot_XrtF"/>
</dbReference>
<feature type="transmembrane region" description="Helical" evidence="8">
    <location>
        <begin position="12"/>
        <end position="29"/>
    </location>
</feature>
<organism evidence="9 10">
    <name type="scientific">Flavobacterium aciduliphilum</name>
    <dbReference type="NCBI Taxonomy" id="1101402"/>
    <lineage>
        <taxon>Bacteria</taxon>
        <taxon>Pseudomonadati</taxon>
        <taxon>Bacteroidota</taxon>
        <taxon>Flavobacteriia</taxon>
        <taxon>Flavobacteriales</taxon>
        <taxon>Flavobacteriaceae</taxon>
        <taxon>Flavobacterium</taxon>
    </lineage>
</organism>
<dbReference type="Pfam" id="PF09721">
    <property type="entry name" value="Exosortase_EpsH"/>
    <property type="match status" value="1"/>
</dbReference>
<keyword evidence="7 8" id="KW-0472">Membrane</keyword>
<dbReference type="NCBIfam" id="TIGR04178">
    <property type="entry name" value="exo_archaeo"/>
    <property type="match status" value="1"/>
</dbReference>
<evidence type="ECO:0000313" key="9">
    <source>
        <dbReference type="EMBL" id="RAR71548.1"/>
    </source>
</evidence>
<accession>A0A328YC44</accession>
<dbReference type="GO" id="GO:0005886">
    <property type="term" value="C:plasma membrane"/>
    <property type="evidence" value="ECO:0007669"/>
    <property type="project" value="UniProtKB-SubCell"/>
</dbReference>
<evidence type="ECO:0000256" key="2">
    <source>
        <dbReference type="ARBA" id="ARBA00022475"/>
    </source>
</evidence>
<dbReference type="InterPro" id="IPR026392">
    <property type="entry name" value="Exo/Archaeosortase_dom"/>
</dbReference>
<evidence type="ECO:0000256" key="1">
    <source>
        <dbReference type="ARBA" id="ARBA00004651"/>
    </source>
</evidence>
<proteinExistence type="predicted"/>
<comment type="caution">
    <text evidence="9">The sequence shown here is derived from an EMBL/GenBank/DDBJ whole genome shotgun (WGS) entry which is preliminary data.</text>
</comment>
<dbReference type="GO" id="GO:0006508">
    <property type="term" value="P:proteolysis"/>
    <property type="evidence" value="ECO:0007669"/>
    <property type="project" value="UniProtKB-KW"/>
</dbReference>
<evidence type="ECO:0000313" key="10">
    <source>
        <dbReference type="Proteomes" id="UP000248840"/>
    </source>
</evidence>
<evidence type="ECO:0000256" key="3">
    <source>
        <dbReference type="ARBA" id="ARBA00022670"/>
    </source>
</evidence>
<protein>
    <submittedName>
        <fullName evidence="9">Exosortase family protein XrtF</fullName>
    </submittedName>
</protein>
<keyword evidence="3" id="KW-0645">Protease</keyword>
<keyword evidence="2" id="KW-1003">Cell membrane</keyword>
<dbReference type="EMBL" id="QLSZ01000007">
    <property type="protein sequence ID" value="RAR71548.1"/>
    <property type="molecule type" value="Genomic_DNA"/>
</dbReference>
<dbReference type="AlphaFoldDB" id="A0A328YC44"/>
<feature type="transmembrane region" description="Helical" evidence="8">
    <location>
        <begin position="115"/>
        <end position="142"/>
    </location>
</feature>
<keyword evidence="4 8" id="KW-0812">Transmembrane</keyword>
<feature type="transmembrane region" description="Helical" evidence="8">
    <location>
        <begin position="84"/>
        <end position="108"/>
    </location>
</feature>
<gene>
    <name evidence="9" type="ORF">CLV55_107104</name>
</gene>
<feature type="transmembrane region" description="Helical" evidence="8">
    <location>
        <begin position="154"/>
        <end position="175"/>
    </location>
</feature>
<reference evidence="9 10" key="1">
    <citation type="submission" date="2018-06" db="EMBL/GenBank/DDBJ databases">
        <title>Genomic Encyclopedia of Archaeal and Bacterial Type Strains, Phase II (KMG-II): from individual species to whole genera.</title>
        <authorList>
            <person name="Goeker M."/>
        </authorList>
    </citation>
    <scope>NUCLEOTIDE SEQUENCE [LARGE SCALE GENOMIC DNA]</scope>
    <source>
        <strain evidence="9 10">DSM 25663</strain>
    </source>
</reference>
<evidence type="ECO:0000256" key="8">
    <source>
        <dbReference type="SAM" id="Phobius"/>
    </source>
</evidence>
<dbReference type="InterPro" id="IPR019127">
    <property type="entry name" value="Exosortase"/>
</dbReference>
<evidence type="ECO:0000256" key="4">
    <source>
        <dbReference type="ARBA" id="ARBA00022692"/>
    </source>
</evidence>
<comment type="subcellular location">
    <subcellularLocation>
        <location evidence="1">Cell membrane</location>
        <topology evidence="1">Multi-pass membrane protein</topology>
    </subcellularLocation>
</comment>
<evidence type="ECO:0000256" key="5">
    <source>
        <dbReference type="ARBA" id="ARBA00022801"/>
    </source>
</evidence>
<keyword evidence="6 8" id="KW-1133">Transmembrane helix</keyword>
<dbReference type="NCBIfam" id="TIGR04128">
    <property type="entry name" value="exoso_Fjoh_1448"/>
    <property type="match status" value="1"/>
</dbReference>
<name>A0A328YC44_9FLAO</name>
<dbReference type="GO" id="GO:0008233">
    <property type="term" value="F:peptidase activity"/>
    <property type="evidence" value="ECO:0007669"/>
    <property type="project" value="UniProtKB-KW"/>
</dbReference>